<dbReference type="FunFam" id="3.40.1190.20:FF:000002">
    <property type="entry name" value="Bifunctional protein HldE"/>
    <property type="match status" value="1"/>
</dbReference>
<evidence type="ECO:0000256" key="1">
    <source>
        <dbReference type="ARBA" id="ARBA00022679"/>
    </source>
</evidence>
<evidence type="ECO:0000313" key="6">
    <source>
        <dbReference type="Proteomes" id="UP000004105"/>
    </source>
</evidence>
<dbReference type="InterPro" id="IPR029056">
    <property type="entry name" value="Ribokinase-like"/>
</dbReference>
<dbReference type="InterPro" id="IPR011611">
    <property type="entry name" value="PfkB_dom"/>
</dbReference>
<evidence type="ECO:0000313" key="5">
    <source>
        <dbReference type="EMBL" id="EGF10738.1"/>
    </source>
</evidence>
<dbReference type="EC" id="2.7.7.-" evidence="5"/>
<comment type="caution">
    <text evidence="5">The sequence shown here is derived from an EMBL/GenBank/DDBJ whole genome shotgun (WGS) entry which is preliminary data.</text>
</comment>
<reference evidence="5 6" key="1">
    <citation type="submission" date="2011-02" db="EMBL/GenBank/DDBJ databases">
        <authorList>
            <person name="Muzny D."/>
            <person name="Qin X."/>
            <person name="Deng J."/>
            <person name="Jiang H."/>
            <person name="Liu Y."/>
            <person name="Qu J."/>
            <person name="Song X.-Z."/>
            <person name="Zhang L."/>
            <person name="Thornton R."/>
            <person name="Coyle M."/>
            <person name="Francisco L."/>
            <person name="Jackson L."/>
            <person name="Javaid M."/>
            <person name="Korchina V."/>
            <person name="Kovar C."/>
            <person name="Mata R."/>
            <person name="Mathew T."/>
            <person name="Ngo R."/>
            <person name="Nguyen L."/>
            <person name="Nguyen N."/>
            <person name="Okwuonu G."/>
            <person name="Ongeri F."/>
            <person name="Pham C."/>
            <person name="Simmons D."/>
            <person name="Wilczek-Boney K."/>
            <person name="Hale W."/>
            <person name="Jakkamsetti A."/>
            <person name="Pham P."/>
            <person name="Ruth R."/>
            <person name="San Lucas F."/>
            <person name="Warren J."/>
            <person name="Zhang J."/>
            <person name="Zhao Z."/>
            <person name="Zhou C."/>
            <person name="Zhu D."/>
            <person name="Lee S."/>
            <person name="Bess C."/>
            <person name="Blankenburg K."/>
            <person name="Forbes L."/>
            <person name="Fu Q."/>
            <person name="Gubbala S."/>
            <person name="Hirani K."/>
            <person name="Jayaseelan J.C."/>
            <person name="Lara F."/>
            <person name="Munidasa M."/>
            <person name="Palculict T."/>
            <person name="Patil S."/>
            <person name="Pu L.-L."/>
            <person name="Saada N."/>
            <person name="Tang L."/>
            <person name="Weissenberger G."/>
            <person name="Zhu Y."/>
            <person name="Hemphill L."/>
            <person name="Shang Y."/>
            <person name="Youmans B."/>
            <person name="Ayvaz T."/>
            <person name="Ross M."/>
            <person name="Santibanez J."/>
            <person name="Aqrawi P."/>
            <person name="Gross S."/>
            <person name="Joshi V."/>
            <person name="Fowler G."/>
            <person name="Nazareth L."/>
            <person name="Reid J."/>
            <person name="Worley K."/>
            <person name="Petrosino J."/>
            <person name="Highlander S."/>
            <person name="Gibbs R."/>
        </authorList>
    </citation>
    <scope>NUCLEOTIDE SEQUENCE [LARGE SCALE GENOMIC DNA]</scope>
    <source>
        <strain evidence="5 6">ATCC BAA-1200</strain>
    </source>
</reference>
<dbReference type="PANTHER" id="PTHR46969:SF1">
    <property type="entry name" value="BIFUNCTIONAL PROTEIN HLDE"/>
    <property type="match status" value="1"/>
</dbReference>
<dbReference type="AlphaFoldDB" id="F2BCY9"/>
<dbReference type="HOGENOM" id="CLU_021150_0_1_4"/>
<dbReference type="Gene3D" id="3.40.1190.20">
    <property type="match status" value="1"/>
</dbReference>
<dbReference type="STRING" id="267212.GCA_001063965_00075"/>
<feature type="region of interest" description="Disordered" evidence="3">
    <location>
        <begin position="1"/>
        <end position="24"/>
    </location>
</feature>
<keyword evidence="1 5" id="KW-0808">Transferase</keyword>
<dbReference type="InterPro" id="IPR002173">
    <property type="entry name" value="Carboh/pur_kinase_PfkB_CS"/>
</dbReference>
<dbReference type="GO" id="GO:0033785">
    <property type="term" value="F:heptose 7-phosphate kinase activity"/>
    <property type="evidence" value="ECO:0007669"/>
    <property type="project" value="TreeGrafter"/>
</dbReference>
<proteinExistence type="predicted"/>
<sequence>MADGAGGAGKTPPNRVFRRPPKRTGRLNARLRRSQNHRNDKMTFYSETLKPRLQQARVLVAGDVMLDRYWFGDVARISPEAPVPVAKIDRTEHRAGGAANVARNITALGGRAALVSVAGDDEAGDTLQKLMENCGVETLFSHDKTIATTVKTRVVARNQQLIRLDFEDAPTHEILDSVKQQFRAKLADCDVVILSDYGKGGLTHVSSFIEWARQAGKPVLIDPKGGDYAKYAGATLLTPNRSELREVTGNWQNEADLAGKAQALRRSLGLQALLLTRSEEGMTLYRDGEPHHQPTRAREVFDVSGAGDTVIAALGLGLAAGLDLPEAMRLANAAAGVVVGKVGTAVCTFDELAQSL</sequence>
<dbReference type="Proteomes" id="UP000004105">
    <property type="component" value="Unassembled WGS sequence"/>
</dbReference>
<keyword evidence="5" id="KW-0548">Nucleotidyltransferase</keyword>
<dbReference type="EMBL" id="AFAY01000031">
    <property type="protein sequence ID" value="EGF10738.1"/>
    <property type="molecule type" value="Genomic_DNA"/>
</dbReference>
<dbReference type="SUPFAM" id="SSF53613">
    <property type="entry name" value="Ribokinase-like"/>
    <property type="match status" value="1"/>
</dbReference>
<dbReference type="GO" id="GO:0033786">
    <property type="term" value="F:heptose-1-phosphate adenylyltransferase activity"/>
    <property type="evidence" value="ECO:0007669"/>
    <property type="project" value="TreeGrafter"/>
</dbReference>
<dbReference type="InterPro" id="IPR011913">
    <property type="entry name" value="RfaE_dom_I"/>
</dbReference>
<gene>
    <name evidence="5" type="primary">hldE2</name>
    <name evidence="5" type="ORF">HMPREF9123_1620</name>
</gene>
<dbReference type="PANTHER" id="PTHR46969">
    <property type="entry name" value="BIFUNCTIONAL PROTEIN HLDE"/>
    <property type="match status" value="1"/>
</dbReference>
<evidence type="ECO:0000259" key="4">
    <source>
        <dbReference type="Pfam" id="PF00294"/>
    </source>
</evidence>
<dbReference type="EC" id="2.7.1.-" evidence="5"/>
<dbReference type="PROSITE" id="PS00583">
    <property type="entry name" value="PFKB_KINASES_1"/>
    <property type="match status" value="1"/>
</dbReference>
<feature type="domain" description="Carbohydrate kinase PfkB" evidence="4">
    <location>
        <begin position="57"/>
        <end position="347"/>
    </location>
</feature>
<protein>
    <submittedName>
        <fullName evidence="5">Bifunctional heptose 7-phosphate kinase/heptose 1-phosphate adenyltransferase</fullName>
        <ecNumber evidence="5">2.7.1.-</ecNumber>
        <ecNumber evidence="5">2.7.7.-</ecNumber>
    </submittedName>
</protein>
<accession>F2BCY9</accession>
<name>F2BCY9_9NEIS</name>
<dbReference type="Pfam" id="PF00294">
    <property type="entry name" value="PfkB"/>
    <property type="match status" value="1"/>
</dbReference>
<keyword evidence="6" id="KW-1185">Reference proteome</keyword>
<dbReference type="GO" id="GO:0016773">
    <property type="term" value="F:phosphotransferase activity, alcohol group as acceptor"/>
    <property type="evidence" value="ECO:0007669"/>
    <property type="project" value="InterPro"/>
</dbReference>
<evidence type="ECO:0000256" key="2">
    <source>
        <dbReference type="ARBA" id="ARBA00022777"/>
    </source>
</evidence>
<dbReference type="NCBIfam" id="TIGR02198">
    <property type="entry name" value="rfaE_dom_I"/>
    <property type="match status" value="1"/>
</dbReference>
<keyword evidence="2 5" id="KW-0418">Kinase</keyword>
<evidence type="ECO:0000256" key="3">
    <source>
        <dbReference type="SAM" id="MobiDB-lite"/>
    </source>
</evidence>
<dbReference type="CDD" id="cd01172">
    <property type="entry name" value="RfaE_like"/>
    <property type="match status" value="1"/>
</dbReference>
<organism evidence="5 6">
    <name type="scientific">Neisseria bacilliformis ATCC BAA-1200</name>
    <dbReference type="NCBI Taxonomy" id="888742"/>
    <lineage>
        <taxon>Bacteria</taxon>
        <taxon>Pseudomonadati</taxon>
        <taxon>Pseudomonadota</taxon>
        <taxon>Betaproteobacteria</taxon>
        <taxon>Neisseriales</taxon>
        <taxon>Neisseriaceae</taxon>
        <taxon>Neisseria</taxon>
    </lineage>
</organism>
<dbReference type="GO" id="GO:0005829">
    <property type="term" value="C:cytosol"/>
    <property type="evidence" value="ECO:0007669"/>
    <property type="project" value="TreeGrafter"/>
</dbReference>